<accession>A0A5B7F7N0</accession>
<comment type="caution">
    <text evidence="1">The sequence shown here is derived from an EMBL/GenBank/DDBJ whole genome shotgun (WGS) entry which is preliminary data.</text>
</comment>
<evidence type="ECO:0000313" key="2">
    <source>
        <dbReference type="Proteomes" id="UP000324222"/>
    </source>
</evidence>
<evidence type="ECO:0000313" key="1">
    <source>
        <dbReference type="EMBL" id="MPC41093.1"/>
    </source>
</evidence>
<dbReference type="EMBL" id="VSRR010004923">
    <property type="protein sequence ID" value="MPC41093.1"/>
    <property type="molecule type" value="Genomic_DNA"/>
</dbReference>
<organism evidence="1 2">
    <name type="scientific">Portunus trituberculatus</name>
    <name type="common">Swimming crab</name>
    <name type="synonym">Neptunus trituberculatus</name>
    <dbReference type="NCBI Taxonomy" id="210409"/>
    <lineage>
        <taxon>Eukaryota</taxon>
        <taxon>Metazoa</taxon>
        <taxon>Ecdysozoa</taxon>
        <taxon>Arthropoda</taxon>
        <taxon>Crustacea</taxon>
        <taxon>Multicrustacea</taxon>
        <taxon>Malacostraca</taxon>
        <taxon>Eumalacostraca</taxon>
        <taxon>Eucarida</taxon>
        <taxon>Decapoda</taxon>
        <taxon>Pleocyemata</taxon>
        <taxon>Brachyura</taxon>
        <taxon>Eubrachyura</taxon>
        <taxon>Portunoidea</taxon>
        <taxon>Portunidae</taxon>
        <taxon>Portuninae</taxon>
        <taxon>Portunus</taxon>
    </lineage>
</organism>
<keyword evidence="2" id="KW-1185">Reference proteome</keyword>
<reference evidence="1 2" key="1">
    <citation type="submission" date="2019-05" db="EMBL/GenBank/DDBJ databases">
        <title>Another draft genome of Portunus trituberculatus and its Hox gene families provides insights of decapod evolution.</title>
        <authorList>
            <person name="Jeong J.-H."/>
            <person name="Song I."/>
            <person name="Kim S."/>
            <person name="Choi T."/>
            <person name="Kim D."/>
            <person name="Ryu S."/>
            <person name="Kim W."/>
        </authorList>
    </citation>
    <scope>NUCLEOTIDE SEQUENCE [LARGE SCALE GENOMIC DNA]</scope>
    <source>
        <tissue evidence="1">Muscle</tissue>
    </source>
</reference>
<name>A0A5B7F7N0_PORTR</name>
<gene>
    <name evidence="1" type="ORF">E2C01_034675</name>
</gene>
<proteinExistence type="predicted"/>
<sequence>MPNCQHSHASNSGGEQHLRTCTPLMASFGITCLALFFRLPMTSPLPTCEGQATLDSHFLVEFLSGTDLSPHLFSSLRSVSN</sequence>
<dbReference type="Proteomes" id="UP000324222">
    <property type="component" value="Unassembled WGS sequence"/>
</dbReference>
<dbReference type="AlphaFoldDB" id="A0A5B7F7N0"/>
<protein>
    <submittedName>
        <fullName evidence="1">Uncharacterized protein</fullName>
    </submittedName>
</protein>